<reference evidence="1" key="1">
    <citation type="submission" date="2022-03" db="EMBL/GenBank/DDBJ databases">
        <authorList>
            <person name="Martin C."/>
        </authorList>
    </citation>
    <scope>NUCLEOTIDE SEQUENCE</scope>
</reference>
<dbReference type="EMBL" id="CAIIXF020000012">
    <property type="protein sequence ID" value="CAH1802107.1"/>
    <property type="molecule type" value="Genomic_DNA"/>
</dbReference>
<dbReference type="Gene3D" id="3.40.50.1820">
    <property type="entry name" value="alpha/beta hydrolase"/>
    <property type="match status" value="1"/>
</dbReference>
<dbReference type="Pfam" id="PF10142">
    <property type="entry name" value="PhoPQ_related"/>
    <property type="match status" value="1"/>
</dbReference>
<gene>
    <name evidence="1" type="ORF">OFUS_LOCUS25822</name>
</gene>
<name>A0A8J1XP51_OWEFU</name>
<sequence length="511" mass="58755">MFSFVLAFLYVNSAVSQIADWTWNDTTALDAYVARADPAYTYSLLSTQRYDAITDGVEDCTVHILNMTSLKWQNDTITSQSVWWHHLSIVIPDNVRIWDKSFMFIGGGSQRNAPPDPETDVFLDAVAEVAVRLGSAGAFLKQIPNQPMYLYQSAEPERRRSEDALIAWTWRHYIETNRSDPEMILQFPMVKAAKMAFDTIHSYTRQNVSSQFNIDKFFPAGGSKRGWITWLLGCVDRRVMAMSPMVLSILNLVETLGHHYRAYGGWSFAFNDYWSENITQHLYHPTTQALANLIDPFSYRQRMTMPKIVVQATADEFFRPDEPNFWFDQLIGPKYVKLMRNAQHALVGSYDNIIDSIVAMFRSMDENQPLPQFRWELTQGVSTGRTTVYTTTPPAEVRAWFARSADGEFGHQRRDFRWFIRSIEEPEEVDLNLVVWEDASADVVTVTEDEEYYVEFDRPAEGWLGFFIEVDFILNDSEASVFEGTTELNVVPNTWPFPFCSNPLECTGSLV</sequence>
<protein>
    <submittedName>
        <fullName evidence="1">Uncharacterized protein</fullName>
    </submittedName>
</protein>
<dbReference type="Proteomes" id="UP000749559">
    <property type="component" value="Unassembled WGS sequence"/>
</dbReference>
<dbReference type="InterPro" id="IPR009199">
    <property type="entry name" value="PhoPQ-act_pathogen-rel_PqaA"/>
</dbReference>
<dbReference type="PANTHER" id="PTHR31497">
    <property type="entry name" value="AUTOCRINE PROLIFERATION REPRESSOR PROTEIN A"/>
    <property type="match status" value="1"/>
</dbReference>
<comment type="caution">
    <text evidence="1">The sequence shown here is derived from an EMBL/GenBank/DDBJ whole genome shotgun (WGS) entry which is preliminary data.</text>
</comment>
<dbReference type="SUPFAM" id="SSF53474">
    <property type="entry name" value="alpha/beta-Hydrolases"/>
    <property type="match status" value="1"/>
</dbReference>
<evidence type="ECO:0000313" key="1">
    <source>
        <dbReference type="EMBL" id="CAH1802107.1"/>
    </source>
</evidence>
<organism evidence="1 2">
    <name type="scientific">Owenia fusiformis</name>
    <name type="common">Polychaete worm</name>
    <dbReference type="NCBI Taxonomy" id="6347"/>
    <lineage>
        <taxon>Eukaryota</taxon>
        <taxon>Metazoa</taxon>
        <taxon>Spiralia</taxon>
        <taxon>Lophotrochozoa</taxon>
        <taxon>Annelida</taxon>
        <taxon>Polychaeta</taxon>
        <taxon>Sedentaria</taxon>
        <taxon>Canalipalpata</taxon>
        <taxon>Sabellida</taxon>
        <taxon>Oweniida</taxon>
        <taxon>Oweniidae</taxon>
        <taxon>Owenia</taxon>
    </lineage>
</organism>
<keyword evidence="2" id="KW-1185">Reference proteome</keyword>
<accession>A0A8J1XP51</accession>
<proteinExistence type="predicted"/>
<dbReference type="PIRSF" id="PIRSF014728">
    <property type="entry name" value="PqaA"/>
    <property type="match status" value="1"/>
</dbReference>
<dbReference type="AlphaFoldDB" id="A0A8J1XP51"/>
<evidence type="ECO:0000313" key="2">
    <source>
        <dbReference type="Proteomes" id="UP000749559"/>
    </source>
</evidence>
<dbReference type="PANTHER" id="PTHR31497:SF0">
    <property type="entry name" value="AUTOCRINE PROLIFERATION REPRESSOR PROTEIN A"/>
    <property type="match status" value="1"/>
</dbReference>
<dbReference type="OrthoDB" id="2020799at2759"/>
<dbReference type="InterPro" id="IPR029058">
    <property type="entry name" value="AB_hydrolase_fold"/>
</dbReference>